<reference evidence="1 2" key="1">
    <citation type="submission" date="2020-10" db="EMBL/GenBank/DDBJ databases">
        <title>Draft genome of Ramlibacter aquaticus LMG 30558.</title>
        <authorList>
            <person name="Props R."/>
        </authorList>
    </citation>
    <scope>NUCLEOTIDE SEQUENCE [LARGE SCALE GENOMIC DNA]</scope>
    <source>
        <strain evidence="1 2">LMG 30558</strain>
    </source>
</reference>
<evidence type="ECO:0000313" key="1">
    <source>
        <dbReference type="EMBL" id="MBE7940908.1"/>
    </source>
</evidence>
<evidence type="ECO:0000313" key="2">
    <source>
        <dbReference type="Proteomes" id="UP000715965"/>
    </source>
</evidence>
<dbReference type="RefSeq" id="WP_193780447.1">
    <property type="nucleotide sequence ID" value="NZ_JADDOJ010000034.1"/>
</dbReference>
<accession>A0ABR9SF11</accession>
<dbReference type="Proteomes" id="UP000715965">
    <property type="component" value="Unassembled WGS sequence"/>
</dbReference>
<comment type="caution">
    <text evidence="1">The sequence shown here is derived from an EMBL/GenBank/DDBJ whole genome shotgun (WGS) entry which is preliminary data.</text>
</comment>
<protein>
    <recommendedName>
        <fullName evidence="3">YkuD domain-containing protein</fullName>
    </recommendedName>
</protein>
<proteinExistence type="predicted"/>
<sequence>MFRHSPSNPDFRAEGSFNENHIRGYGLAGLRVFDFGWQPVPKGWGDHAVIEMRLQLHATDPDVLEPRLGTAQSKGCIRVPATLDRLLDLRGVLDADYEALARDGHRLWVLPREREPLQFAGRWLVVLDSGRSERPAWSPLPRPRR</sequence>
<gene>
    <name evidence="1" type="ORF">IM725_10030</name>
</gene>
<dbReference type="EMBL" id="JADDOJ010000034">
    <property type="protein sequence ID" value="MBE7940908.1"/>
    <property type="molecule type" value="Genomic_DNA"/>
</dbReference>
<evidence type="ECO:0008006" key="3">
    <source>
        <dbReference type="Google" id="ProtNLM"/>
    </source>
</evidence>
<organism evidence="1 2">
    <name type="scientific">Ramlibacter aquaticus</name>
    <dbReference type="NCBI Taxonomy" id="2780094"/>
    <lineage>
        <taxon>Bacteria</taxon>
        <taxon>Pseudomonadati</taxon>
        <taxon>Pseudomonadota</taxon>
        <taxon>Betaproteobacteria</taxon>
        <taxon>Burkholderiales</taxon>
        <taxon>Comamonadaceae</taxon>
        <taxon>Ramlibacter</taxon>
    </lineage>
</organism>
<keyword evidence="2" id="KW-1185">Reference proteome</keyword>
<name>A0ABR9SF11_9BURK</name>